<dbReference type="PANTHER" id="PTHR12049">
    <property type="entry name" value="PROTEIN ARGININE METHYLTRANSFERASE NDUFAF7, MITOCHONDRIAL"/>
    <property type="match status" value="1"/>
</dbReference>
<organism evidence="3 4">
    <name type="scientific">Acidisoma silvae</name>
    <dbReference type="NCBI Taxonomy" id="2802396"/>
    <lineage>
        <taxon>Bacteria</taxon>
        <taxon>Pseudomonadati</taxon>
        <taxon>Pseudomonadota</taxon>
        <taxon>Alphaproteobacteria</taxon>
        <taxon>Acetobacterales</taxon>
        <taxon>Acidocellaceae</taxon>
        <taxon>Acidisoma</taxon>
    </lineage>
</organism>
<accession>A0A964DZG4</accession>
<dbReference type="Pfam" id="PF02636">
    <property type="entry name" value="Methyltransf_28"/>
    <property type="match status" value="1"/>
</dbReference>
<evidence type="ECO:0000256" key="2">
    <source>
        <dbReference type="ARBA" id="ARBA00022679"/>
    </source>
</evidence>
<gene>
    <name evidence="3" type="ORF">ASILVAE211_13775</name>
</gene>
<reference evidence="3" key="1">
    <citation type="journal article" date="2021" name="Microorganisms">
        <title>Acidisoma silvae sp. nov. and Acidisomacellulosilytica sp. nov., Two Acidophilic Bacteria Isolated from Decaying Wood, Hydrolyzing Cellulose and Producing Poly-3-hydroxybutyrate.</title>
        <authorList>
            <person name="Mieszkin S."/>
            <person name="Pouder E."/>
            <person name="Uroz S."/>
            <person name="Simon-Colin C."/>
            <person name="Alain K."/>
        </authorList>
    </citation>
    <scope>NUCLEOTIDE SEQUENCE</scope>
    <source>
        <strain evidence="3">HW T2.11</strain>
    </source>
</reference>
<reference evidence="3" key="2">
    <citation type="submission" date="2021-01" db="EMBL/GenBank/DDBJ databases">
        <authorList>
            <person name="Mieszkin S."/>
            <person name="Pouder E."/>
            <person name="Alain K."/>
        </authorList>
    </citation>
    <scope>NUCLEOTIDE SEQUENCE</scope>
    <source>
        <strain evidence="3">HW T2.11</strain>
    </source>
</reference>
<keyword evidence="2" id="KW-0808">Transferase</keyword>
<dbReference type="EMBL" id="JAESVB010000005">
    <property type="protein sequence ID" value="MCB8876256.1"/>
    <property type="molecule type" value="Genomic_DNA"/>
</dbReference>
<dbReference type="InterPro" id="IPR029063">
    <property type="entry name" value="SAM-dependent_MTases_sf"/>
</dbReference>
<comment type="caution">
    <text evidence="3">The sequence shown here is derived from an EMBL/GenBank/DDBJ whole genome shotgun (WGS) entry which is preliminary data.</text>
</comment>
<dbReference type="PANTHER" id="PTHR12049:SF7">
    <property type="entry name" value="PROTEIN ARGININE METHYLTRANSFERASE NDUFAF7, MITOCHONDRIAL"/>
    <property type="match status" value="1"/>
</dbReference>
<evidence type="ECO:0000313" key="4">
    <source>
        <dbReference type="Proteomes" id="UP000708298"/>
    </source>
</evidence>
<dbReference type="Gene3D" id="3.40.50.12710">
    <property type="match status" value="1"/>
</dbReference>
<protein>
    <submittedName>
        <fullName evidence="3">SAM-dependent methyltransferase</fullName>
    </submittedName>
</protein>
<dbReference type="SUPFAM" id="SSF53335">
    <property type="entry name" value="S-adenosyl-L-methionine-dependent methyltransferases"/>
    <property type="match status" value="1"/>
</dbReference>
<evidence type="ECO:0000256" key="1">
    <source>
        <dbReference type="ARBA" id="ARBA00022603"/>
    </source>
</evidence>
<dbReference type="Proteomes" id="UP000708298">
    <property type="component" value="Unassembled WGS sequence"/>
</dbReference>
<dbReference type="GO" id="GO:0032259">
    <property type="term" value="P:methylation"/>
    <property type="evidence" value="ECO:0007669"/>
    <property type="project" value="UniProtKB-KW"/>
</dbReference>
<dbReference type="InterPro" id="IPR003788">
    <property type="entry name" value="NDUFAF7"/>
</dbReference>
<proteinExistence type="predicted"/>
<evidence type="ECO:0000313" key="3">
    <source>
        <dbReference type="EMBL" id="MCB8876256.1"/>
    </source>
</evidence>
<dbReference type="GO" id="GO:0035243">
    <property type="term" value="F:protein-arginine omega-N symmetric methyltransferase activity"/>
    <property type="evidence" value="ECO:0007669"/>
    <property type="project" value="TreeGrafter"/>
</dbReference>
<name>A0A964DZG4_9PROT</name>
<sequence length="319" mass="33759">MGRANAAYYANHDPFGDFTTAPEISQMFGELIGAWAAVAWALMGRPDRIILAEAGPGRGSLMADARRVTARVAPDFHAAAQVHFIETSPRLRTEQAKRVPDAAWHDDLSNLPDGPLILIGNEFLDALPIRQFRVQDGQWAERHVAGSDFVEISCPPQSGLPVDEADEQGYLERNEPAEDFVTSLARRLAAHGGVGLLIDYGSAQNPGDSLQAIRSRRMAPALEQAGEADLTALVDFGAVARAAQRGGASIQGPVTQGAFLNALGLMPRAVKLAAGRPETEAAAVLGAARRLAEPAAMGRLFKAIAVTPHGFPPLPGLAA</sequence>
<keyword evidence="1 3" id="KW-0489">Methyltransferase</keyword>
<keyword evidence="4" id="KW-1185">Reference proteome</keyword>
<dbReference type="AlphaFoldDB" id="A0A964DZG4"/>
<dbReference type="InterPro" id="IPR038375">
    <property type="entry name" value="NDUFAF7_sf"/>
</dbReference>